<sequence>MTGSAQSVALAASQLAAQGRDAEAETLYARGLADFPHDARLANSAGNFHFKAGRLDRALALFERALSLEPDLVEAGINAAITLSRMDQPARAAALLAPLEMAAAHNPGYWRVRADSERQAMRYHEAEASIARAVALDPSGVKTARSRARLALERSDPSAITLLETALTLNRGDPSLLFDYAQALAVAGRLDEALECTTTLITHVPGWTAALKLHAELRWAAGEQANFADHFAQVAAQQGAGPDVWLAWSETLEGVDRPAESAAILARARAIWPDNAVLALAQAVALGEAGAADEAQGVLDLFAGMATPEWSTARGRNWLRLGEIARAEAELATVCAARPGDVVAWALIDLCWRLSGDARHEWLHGQRGLVRQLPLSLDESEREALTALLTQLHRHSAMPIGQSVKRGSQTKGALFARAEPELARLEAALHEAMAEYRAGMPPPDPRHPLLARRDDPWTIVGSWSILLDGQGHHAAHIHPRGLLSSASYWLVPDEVEAEGQPGWLELGNPPPGLAEGLGSLHTVRPQPGTLVLFPSTLYHGTRPISQGTRMTVAFDVSATS</sequence>
<dbReference type="SUPFAM" id="SSF48452">
    <property type="entry name" value="TPR-like"/>
    <property type="match status" value="2"/>
</dbReference>
<dbReference type="EMBL" id="WTYB01000003">
    <property type="protein sequence ID" value="MXP39610.1"/>
    <property type="molecule type" value="Genomic_DNA"/>
</dbReference>
<dbReference type="InterPro" id="IPR012668">
    <property type="entry name" value="CHP02466"/>
</dbReference>
<proteinExistence type="predicted"/>
<dbReference type="PANTHER" id="PTHR44943">
    <property type="entry name" value="CELLULOSE SYNTHASE OPERON PROTEIN C"/>
    <property type="match status" value="1"/>
</dbReference>
<dbReference type="Proteomes" id="UP000430021">
    <property type="component" value="Unassembled WGS sequence"/>
</dbReference>
<evidence type="ECO:0000313" key="5">
    <source>
        <dbReference type="Proteomes" id="UP000430021"/>
    </source>
</evidence>
<evidence type="ECO:0000256" key="3">
    <source>
        <dbReference type="PROSITE-ProRule" id="PRU00339"/>
    </source>
</evidence>
<dbReference type="InterPro" id="IPR011990">
    <property type="entry name" value="TPR-like_helical_dom_sf"/>
</dbReference>
<organism evidence="4 5">
    <name type="scientific">Erythrobacter ramosus</name>
    <dbReference type="NCBI Taxonomy" id="35811"/>
    <lineage>
        <taxon>Bacteria</taxon>
        <taxon>Pseudomonadati</taxon>
        <taxon>Pseudomonadota</taxon>
        <taxon>Alphaproteobacteria</taxon>
        <taxon>Sphingomonadales</taxon>
        <taxon>Erythrobacteraceae</taxon>
        <taxon>Erythrobacter/Porphyrobacter group</taxon>
        <taxon>Erythrobacter</taxon>
    </lineage>
</organism>
<keyword evidence="1" id="KW-0677">Repeat</keyword>
<dbReference type="AlphaFoldDB" id="A0A6I4UKZ0"/>
<evidence type="ECO:0000256" key="2">
    <source>
        <dbReference type="ARBA" id="ARBA00022803"/>
    </source>
</evidence>
<dbReference type="SMART" id="SM00028">
    <property type="entry name" value="TPR"/>
    <property type="match status" value="3"/>
</dbReference>
<reference evidence="4 5" key="1">
    <citation type="submission" date="2019-12" db="EMBL/GenBank/DDBJ databases">
        <title>Genomic-based taxomic classification of the family Erythrobacteraceae.</title>
        <authorList>
            <person name="Xu L."/>
        </authorList>
    </citation>
    <scope>NUCLEOTIDE SEQUENCE [LARGE SCALE GENOMIC DNA]</scope>
    <source>
        <strain evidence="4 5">JCM 10282</strain>
    </source>
</reference>
<gene>
    <name evidence="4" type="ORF">GRI59_13455</name>
</gene>
<comment type="caution">
    <text evidence="4">The sequence shown here is derived from an EMBL/GenBank/DDBJ whole genome shotgun (WGS) entry which is preliminary data.</text>
</comment>
<name>A0A6I4UKZ0_9SPHN</name>
<dbReference type="Pfam" id="PF13759">
    <property type="entry name" value="2OG-FeII_Oxy_5"/>
    <property type="match status" value="1"/>
</dbReference>
<dbReference type="Gene3D" id="2.60.120.620">
    <property type="entry name" value="q2cbj1_9rhob like domain"/>
    <property type="match status" value="1"/>
</dbReference>
<dbReference type="PROSITE" id="PS50005">
    <property type="entry name" value="TPR"/>
    <property type="match status" value="1"/>
</dbReference>
<dbReference type="PROSITE" id="PS50293">
    <property type="entry name" value="TPR_REGION"/>
    <property type="match status" value="1"/>
</dbReference>
<dbReference type="PANTHER" id="PTHR44943:SF4">
    <property type="entry name" value="TPR REPEAT-CONTAINING PROTEIN MJ0798"/>
    <property type="match status" value="1"/>
</dbReference>
<accession>A0A6I4UKZ0</accession>
<dbReference type="InterPro" id="IPR019734">
    <property type="entry name" value="TPR_rpt"/>
</dbReference>
<protein>
    <submittedName>
        <fullName evidence="4">Tetratricopeptide repeat protein</fullName>
    </submittedName>
</protein>
<keyword evidence="2 3" id="KW-0802">TPR repeat</keyword>
<evidence type="ECO:0000256" key="1">
    <source>
        <dbReference type="ARBA" id="ARBA00022737"/>
    </source>
</evidence>
<evidence type="ECO:0000313" key="4">
    <source>
        <dbReference type="EMBL" id="MXP39610.1"/>
    </source>
</evidence>
<dbReference type="Pfam" id="PF14559">
    <property type="entry name" value="TPR_19"/>
    <property type="match status" value="2"/>
</dbReference>
<dbReference type="InterPro" id="IPR051685">
    <property type="entry name" value="Ycf3/AcsC/BcsC/TPR_MFPF"/>
</dbReference>
<dbReference type="Gene3D" id="1.25.40.10">
    <property type="entry name" value="Tetratricopeptide repeat domain"/>
    <property type="match status" value="2"/>
</dbReference>
<feature type="repeat" description="TPR" evidence="3">
    <location>
        <begin position="39"/>
        <end position="72"/>
    </location>
</feature>